<dbReference type="OrthoDB" id="416344at2759"/>
<keyword evidence="9" id="KW-1185">Reference proteome</keyword>
<keyword evidence="4" id="KW-0378">Hydrolase</keyword>
<dbReference type="SUPFAM" id="SSF82171">
    <property type="entry name" value="DPP6 N-terminal domain-like"/>
    <property type="match status" value="1"/>
</dbReference>
<evidence type="ECO:0000256" key="2">
    <source>
        <dbReference type="ARBA" id="ARBA00022670"/>
    </source>
</evidence>
<dbReference type="InterPro" id="IPR029058">
    <property type="entry name" value="AB_hydrolase_fold"/>
</dbReference>
<evidence type="ECO:0000256" key="1">
    <source>
        <dbReference type="ARBA" id="ARBA00010040"/>
    </source>
</evidence>
<dbReference type="EMBL" id="KV020142">
    <property type="protein sequence ID" value="KZV14994.1"/>
    <property type="molecule type" value="Genomic_DNA"/>
</dbReference>
<keyword evidence="3 6" id="KW-0732">Signal</keyword>
<dbReference type="Gene3D" id="3.40.50.1820">
    <property type="entry name" value="alpha/beta hydrolase"/>
    <property type="match status" value="1"/>
</dbReference>
<evidence type="ECO:0000256" key="5">
    <source>
        <dbReference type="ARBA" id="ARBA00022825"/>
    </source>
</evidence>
<dbReference type="GO" id="GO:0004252">
    <property type="term" value="F:serine-type endopeptidase activity"/>
    <property type="evidence" value="ECO:0007669"/>
    <property type="project" value="TreeGrafter"/>
</dbReference>
<dbReference type="InterPro" id="IPR001375">
    <property type="entry name" value="Peptidase_S9_cat"/>
</dbReference>
<keyword evidence="2" id="KW-0645">Protease</keyword>
<dbReference type="InterPro" id="IPR011659">
    <property type="entry name" value="WD40"/>
</dbReference>
<proteinExistence type="inferred from homology"/>
<dbReference type="PANTHER" id="PTHR42776">
    <property type="entry name" value="SERINE PEPTIDASE S9 FAMILY MEMBER"/>
    <property type="match status" value="1"/>
</dbReference>
<accession>A0A2Z7A0C6</accession>
<feature type="chain" id="PRO_5016396445" evidence="6">
    <location>
        <begin position="45"/>
        <end position="742"/>
    </location>
</feature>
<gene>
    <name evidence="8" type="ORF">F511_09463</name>
</gene>
<dbReference type="Pfam" id="PF07676">
    <property type="entry name" value="PD40"/>
    <property type="match status" value="3"/>
</dbReference>
<feature type="signal peptide" evidence="6">
    <location>
        <begin position="1"/>
        <end position="44"/>
    </location>
</feature>
<dbReference type="InterPro" id="IPR011042">
    <property type="entry name" value="6-blade_b-propeller_TolB-like"/>
</dbReference>
<evidence type="ECO:0000313" key="9">
    <source>
        <dbReference type="Proteomes" id="UP000250235"/>
    </source>
</evidence>
<feature type="domain" description="Peptidase S9 prolyl oligopeptidase catalytic" evidence="7">
    <location>
        <begin position="523"/>
        <end position="731"/>
    </location>
</feature>
<dbReference type="AlphaFoldDB" id="A0A2Z7A0C6"/>
<dbReference type="PANTHER" id="PTHR42776:SF13">
    <property type="entry name" value="DIPEPTIDYL-PEPTIDASE 5"/>
    <property type="match status" value="1"/>
</dbReference>
<dbReference type="Gene3D" id="2.120.10.30">
    <property type="entry name" value="TolB, C-terminal domain"/>
    <property type="match status" value="3"/>
</dbReference>
<dbReference type="Pfam" id="PF00326">
    <property type="entry name" value="Peptidase_S9"/>
    <property type="match status" value="1"/>
</dbReference>
<dbReference type="SUPFAM" id="SSF53474">
    <property type="entry name" value="alpha/beta-Hydrolases"/>
    <property type="match status" value="1"/>
</dbReference>
<name>A0A2Z7A0C6_9LAMI</name>
<dbReference type="GO" id="GO:0006508">
    <property type="term" value="P:proteolysis"/>
    <property type="evidence" value="ECO:0007669"/>
    <property type="project" value="UniProtKB-KW"/>
</dbReference>
<dbReference type="Proteomes" id="UP000250235">
    <property type="component" value="Unassembled WGS sequence"/>
</dbReference>
<comment type="similarity">
    <text evidence="1">Belongs to the peptidase S9C family.</text>
</comment>
<reference evidence="8 9" key="1">
    <citation type="journal article" date="2015" name="Proc. Natl. Acad. Sci. U.S.A.">
        <title>The resurrection genome of Boea hygrometrica: A blueprint for survival of dehydration.</title>
        <authorList>
            <person name="Xiao L."/>
            <person name="Yang G."/>
            <person name="Zhang L."/>
            <person name="Yang X."/>
            <person name="Zhao S."/>
            <person name="Ji Z."/>
            <person name="Zhou Q."/>
            <person name="Hu M."/>
            <person name="Wang Y."/>
            <person name="Chen M."/>
            <person name="Xu Y."/>
            <person name="Jin H."/>
            <person name="Xiao X."/>
            <person name="Hu G."/>
            <person name="Bao F."/>
            <person name="Hu Y."/>
            <person name="Wan P."/>
            <person name="Li L."/>
            <person name="Deng X."/>
            <person name="Kuang T."/>
            <person name="Xiang C."/>
            <person name="Zhu J.K."/>
            <person name="Oliver M.J."/>
            <person name="He Y."/>
        </authorList>
    </citation>
    <scope>NUCLEOTIDE SEQUENCE [LARGE SCALE GENOMIC DNA]</scope>
    <source>
        <strain evidence="9">cv. XS01</strain>
    </source>
</reference>
<keyword evidence="5" id="KW-0720">Serine protease</keyword>
<sequence length="742" mass="80982">MRDCLRGAGLPLTLPLCQSSWGMIMKKALTAALLLALAASPVLAADTDTVAPIDTAITLDHAPHPFNVRDLVMMQRVSDPQLSADGRYAAFGLRSTDYAANKGVNAVEVLDLSRGGQPVTVVPKGASSPRWAPDGKSLYYVAPADGVAQLWRLDFASGKGGLDLAGHKAPVQVSHGALDVQAYKLSPDGGSVLLSYAVFTDCGTLACTKAKQGQRAADKATGTLYRKLFVRHWDTWSDGTRNQLYLGRFDARGQLSAEPILLSRGIDGDIPSKPFGDDSEFAFSPDGRTVYFDVRIAGHSEPWSTNFDIYKVPADGSAAPVDLTAANKAWDAYPVPSPDGKTLYYLAMKVPGFEADRFAIMALDLATGAKHEVDPQWDRSPGGMGISADGKTLYVTADDEGQHPLFAVDTASGKVRQLVGDGEVDGYSLAGPRLLLARNDLKRPTDLYTVSADGKDLSQVTHYNSTLLKNAHEGDFEFFTFKGWNKEPVQGYVVKPADYRPGRKYPVAFIIHGGPQGAMTNSWSYRWNPQTYAGQGFAVVTINFHGSTGYGQKFTDSISGDWGGKPLEDLKLGWQAALAKYSFLDGNRACALGASYGGFMTYWIAGVWNQPWKCLVDHDGVFDARMMYYATDELWFEEHENGGPQFEAPANYEKFNPLDHVKDWRVPMLVVHSGHDFRIPLSQGLGAFTALQRRGIPSEFLTFPDESHWVLKPHNSVLWHDTVNAWLKQWTAEPAGASPAHD</sequence>
<evidence type="ECO:0000256" key="3">
    <source>
        <dbReference type="ARBA" id="ARBA00022729"/>
    </source>
</evidence>
<evidence type="ECO:0000313" key="8">
    <source>
        <dbReference type="EMBL" id="KZV14994.1"/>
    </source>
</evidence>
<evidence type="ECO:0000259" key="7">
    <source>
        <dbReference type="Pfam" id="PF00326"/>
    </source>
</evidence>
<dbReference type="FunFam" id="3.40.50.1820:FF:000028">
    <property type="entry name" value="S9 family peptidase"/>
    <property type="match status" value="1"/>
</dbReference>
<organism evidence="8 9">
    <name type="scientific">Dorcoceras hygrometricum</name>
    <dbReference type="NCBI Taxonomy" id="472368"/>
    <lineage>
        <taxon>Eukaryota</taxon>
        <taxon>Viridiplantae</taxon>
        <taxon>Streptophyta</taxon>
        <taxon>Embryophyta</taxon>
        <taxon>Tracheophyta</taxon>
        <taxon>Spermatophyta</taxon>
        <taxon>Magnoliopsida</taxon>
        <taxon>eudicotyledons</taxon>
        <taxon>Gunneridae</taxon>
        <taxon>Pentapetalae</taxon>
        <taxon>asterids</taxon>
        <taxon>lamiids</taxon>
        <taxon>Lamiales</taxon>
        <taxon>Gesneriaceae</taxon>
        <taxon>Didymocarpoideae</taxon>
        <taxon>Trichosporeae</taxon>
        <taxon>Loxocarpinae</taxon>
        <taxon>Dorcoceras</taxon>
    </lineage>
</organism>
<evidence type="ECO:0000256" key="6">
    <source>
        <dbReference type="SAM" id="SignalP"/>
    </source>
</evidence>
<evidence type="ECO:0000256" key="4">
    <source>
        <dbReference type="ARBA" id="ARBA00022801"/>
    </source>
</evidence>
<protein>
    <submittedName>
        <fullName evidence="8">Acylamino-acid-releasing enzyme</fullName>
    </submittedName>
</protein>